<keyword evidence="4" id="KW-1185">Reference proteome</keyword>
<dbReference type="GeneID" id="92516521"/>
<proteinExistence type="predicted"/>
<dbReference type="EMBL" id="JAFEUZ010000011">
    <property type="protein sequence ID" value="KAG5484771.1"/>
    <property type="molecule type" value="Genomic_DNA"/>
</dbReference>
<gene>
    <name evidence="3" type="ORF">LSCM1_06594</name>
</gene>
<dbReference type="SUPFAM" id="SSF55961">
    <property type="entry name" value="Bet v1-like"/>
    <property type="match status" value="1"/>
</dbReference>
<dbReference type="Proteomes" id="UP000673552">
    <property type="component" value="Chromosome 11"/>
</dbReference>
<dbReference type="InterPro" id="IPR023393">
    <property type="entry name" value="START-like_dom_sf"/>
</dbReference>
<feature type="region of interest" description="Disordered" evidence="1">
    <location>
        <begin position="1"/>
        <end position="22"/>
    </location>
</feature>
<dbReference type="PANTHER" id="PTHR19308">
    <property type="entry name" value="PHOSPHATIDYLCHOLINE TRANSFER PROTEIN"/>
    <property type="match status" value="1"/>
</dbReference>
<name>A0A836H0P7_9TRYP</name>
<dbReference type="InterPro" id="IPR002913">
    <property type="entry name" value="START_lipid-bd_dom"/>
</dbReference>
<organism evidence="3 4">
    <name type="scientific">Leishmania martiniquensis</name>
    <dbReference type="NCBI Taxonomy" id="1580590"/>
    <lineage>
        <taxon>Eukaryota</taxon>
        <taxon>Discoba</taxon>
        <taxon>Euglenozoa</taxon>
        <taxon>Kinetoplastea</taxon>
        <taxon>Metakinetoplastina</taxon>
        <taxon>Trypanosomatida</taxon>
        <taxon>Trypanosomatidae</taxon>
        <taxon>Leishmaniinae</taxon>
        <taxon>Leishmania</taxon>
    </lineage>
</organism>
<accession>A0A836H0P7</accession>
<dbReference type="InterPro" id="IPR051213">
    <property type="entry name" value="START_lipid_transfer"/>
</dbReference>
<dbReference type="AlphaFoldDB" id="A0A836H0P7"/>
<feature type="domain" description="START" evidence="2">
    <location>
        <begin position="81"/>
        <end position="275"/>
    </location>
</feature>
<dbReference type="RefSeq" id="XP_067180550.1">
    <property type="nucleotide sequence ID" value="XM_067324009.1"/>
</dbReference>
<dbReference type="GO" id="GO:0005737">
    <property type="term" value="C:cytoplasm"/>
    <property type="evidence" value="ECO:0007669"/>
    <property type="project" value="UniProtKB-ARBA"/>
</dbReference>
<dbReference type="GO" id="GO:0008289">
    <property type="term" value="F:lipid binding"/>
    <property type="evidence" value="ECO:0007669"/>
    <property type="project" value="InterPro"/>
</dbReference>
<dbReference type="KEGG" id="lmat:92516521"/>
<dbReference type="PROSITE" id="PS50848">
    <property type="entry name" value="START"/>
    <property type="match status" value="1"/>
</dbReference>
<reference evidence="3 4" key="1">
    <citation type="submission" date="2021-03" db="EMBL/GenBank/DDBJ databases">
        <title>Leishmania (Mundinia) martiniquensis Genome sequencing and assembly.</title>
        <authorList>
            <person name="Almutairi H."/>
            <person name="Gatherer D."/>
        </authorList>
    </citation>
    <scope>NUCLEOTIDE SEQUENCE [LARGE SCALE GENOMIC DNA]</scope>
    <source>
        <strain evidence="3">LSCM1</strain>
    </source>
</reference>
<dbReference type="PANTHER" id="PTHR19308:SF40">
    <property type="entry name" value="START DOMAIN-CONTAINING PROTEIN"/>
    <property type="match status" value="1"/>
</dbReference>
<dbReference type="SMART" id="SM00234">
    <property type="entry name" value="START"/>
    <property type="match status" value="1"/>
</dbReference>
<comment type="caution">
    <text evidence="3">The sequence shown here is derived from an EMBL/GenBank/DDBJ whole genome shotgun (WGS) entry which is preliminary data.</text>
</comment>
<dbReference type="OrthoDB" id="5403181at2759"/>
<evidence type="ECO:0000313" key="3">
    <source>
        <dbReference type="EMBL" id="KAG5484771.1"/>
    </source>
</evidence>
<evidence type="ECO:0000259" key="2">
    <source>
        <dbReference type="PROSITE" id="PS50848"/>
    </source>
</evidence>
<sequence>MGKEKKAAATLDSTVSSKKSPSSPEVVEYVAPFAFSGEAREVCGRIYRLPTKADFLTFRQYADSMDGFVLRYSHPNEVMVWEKKLPHEPMHVIKVFGVFAKTTGNPSGGATPKELYDLLQDAIFRERWDEYRQEAFRVVSLSANTDIGYYAARSPMPLVANRDFVNQRMWHEAGRGEYVIFNTSVPHAMVPPSYQKDKHRSKHGQYIRATSKLTGYLIRPWYNPVSGEADGASLTYITQTDPCGWIPSSLTNFISTKFAPNTMRNVAQALPKFREWLTGQLAAGTYTKDWDQLPEWWVEDGSDEVVTNETIEFAIQRWKEESGRKR</sequence>
<protein>
    <recommendedName>
        <fullName evidence="2">START domain-containing protein</fullName>
    </recommendedName>
</protein>
<evidence type="ECO:0000256" key="1">
    <source>
        <dbReference type="SAM" id="MobiDB-lite"/>
    </source>
</evidence>
<dbReference type="Gene3D" id="3.30.530.20">
    <property type="match status" value="1"/>
</dbReference>
<evidence type="ECO:0000313" key="4">
    <source>
        <dbReference type="Proteomes" id="UP000673552"/>
    </source>
</evidence>
<dbReference type="Pfam" id="PF01852">
    <property type="entry name" value="START"/>
    <property type="match status" value="1"/>
</dbReference>